<sequence length="301" mass="33197">MLVNVLYVVGESRCEEAYEGDYYPSFYYDANDCATTFSNELTCDGTLINFEMYDTWGDGWNGACFTIKNLACSSCEVEQGTLSFGYEGTQPVCIHCDAPARNQPLVAAFIPAQLEPLGRTVARPQLNTAHEHTYPGPDVFFNHPTERRPLEPTIHGAPGSPDHLSYVAALSDPDVDTNARSILRSHVEAGFTDLAAVACSDKQPHKVANHHAHGRADRLTDFAAVASADEQPHEVTSQHTHIRVDRLTDLVAVDTTDEQPHEVTNRHAHIRADRFTDLAAFACSDKQSLKFANHHAHSRAD</sequence>
<organism evidence="1 2">
    <name type="scientific">Chrysophaeum taylorii</name>
    <dbReference type="NCBI Taxonomy" id="2483200"/>
    <lineage>
        <taxon>Eukaryota</taxon>
        <taxon>Sar</taxon>
        <taxon>Stramenopiles</taxon>
        <taxon>Ochrophyta</taxon>
        <taxon>Pelagophyceae</taxon>
        <taxon>Pelagomonadales</taxon>
        <taxon>Pelagomonadaceae</taxon>
        <taxon>Chrysophaeum</taxon>
    </lineage>
</organism>
<accession>A0AAD7UGC1</accession>
<evidence type="ECO:0000313" key="1">
    <source>
        <dbReference type="EMBL" id="KAJ8604848.1"/>
    </source>
</evidence>
<evidence type="ECO:0000313" key="2">
    <source>
        <dbReference type="Proteomes" id="UP001230188"/>
    </source>
</evidence>
<dbReference type="EMBL" id="JAQMWT010000322">
    <property type="protein sequence ID" value="KAJ8604848.1"/>
    <property type="molecule type" value="Genomic_DNA"/>
</dbReference>
<name>A0AAD7UGC1_9STRA</name>
<comment type="caution">
    <text evidence="1">The sequence shown here is derived from an EMBL/GenBank/DDBJ whole genome shotgun (WGS) entry which is preliminary data.</text>
</comment>
<gene>
    <name evidence="1" type="ORF">CTAYLR_001072</name>
</gene>
<reference evidence="1" key="1">
    <citation type="submission" date="2023-01" db="EMBL/GenBank/DDBJ databases">
        <title>Metagenome sequencing of chrysophaentin producing Chrysophaeum taylorii.</title>
        <authorList>
            <person name="Davison J."/>
            <person name="Bewley C."/>
        </authorList>
    </citation>
    <scope>NUCLEOTIDE SEQUENCE</scope>
    <source>
        <strain evidence="1">NIES-1699</strain>
    </source>
</reference>
<proteinExistence type="predicted"/>
<dbReference type="Proteomes" id="UP001230188">
    <property type="component" value="Unassembled WGS sequence"/>
</dbReference>
<keyword evidence="2" id="KW-1185">Reference proteome</keyword>
<protein>
    <submittedName>
        <fullName evidence="1">Uncharacterized protein</fullName>
    </submittedName>
</protein>
<dbReference type="AlphaFoldDB" id="A0AAD7UGC1"/>